<gene>
    <name evidence="3" type="ORF">PRZ48_001854</name>
</gene>
<sequence>MTVATSPKIPTGPAAWRNGAASTQLRPQTGRFSSTQQSRPFNATSRVAFIEPERSRPSTGASTNNVPSYLRTGNNATPSAMGQFTHNMGAMGFGGAPRGRTLNASKAPAPPRPAPSMITCHFPGAGAGQANSMATIAHRDGDKRIWRKTAVCVHSPWTRLTFTKGDVLSLPYHVANLNPTIDPQDKGLTTTEFGPVLSKRRMVIVLYKFKETMFCVPLYSFTGRGIGSRKPDLVDQYIQLMDVGRDPSELKGTGAYEPLEFKHAYREDAFDDCTTVHITGGKTVSWQEDIELVGRLTERSYFQLVRIWRNLNEKADREEVDW</sequence>
<keyword evidence="4" id="KW-1185">Reference proteome</keyword>
<proteinExistence type="predicted"/>
<feature type="region of interest" description="Disordered" evidence="1">
    <location>
        <begin position="1"/>
        <end position="113"/>
    </location>
</feature>
<name>A0ABR0F479_ZASCE</name>
<protein>
    <recommendedName>
        <fullName evidence="2">DUF6590 domain-containing protein</fullName>
    </recommendedName>
</protein>
<dbReference type="EMBL" id="JAXOVC010000001">
    <property type="protein sequence ID" value="KAK4508116.1"/>
    <property type="molecule type" value="Genomic_DNA"/>
</dbReference>
<evidence type="ECO:0000256" key="1">
    <source>
        <dbReference type="SAM" id="MobiDB-lite"/>
    </source>
</evidence>
<feature type="compositionally biased region" description="Polar residues" evidence="1">
    <location>
        <begin position="20"/>
        <end position="45"/>
    </location>
</feature>
<dbReference type="Proteomes" id="UP001305779">
    <property type="component" value="Unassembled WGS sequence"/>
</dbReference>
<dbReference type="InterPro" id="IPR046497">
    <property type="entry name" value="DUF6590"/>
</dbReference>
<accession>A0ABR0F479</accession>
<feature type="compositionally biased region" description="Polar residues" evidence="1">
    <location>
        <begin position="57"/>
        <end position="86"/>
    </location>
</feature>
<reference evidence="3 4" key="1">
    <citation type="journal article" date="2023" name="G3 (Bethesda)">
        <title>A chromosome-level genome assembly of Zasmidium syzygii isolated from banana leaves.</title>
        <authorList>
            <person name="van Westerhoven A.C."/>
            <person name="Mehrabi R."/>
            <person name="Talebi R."/>
            <person name="Steentjes M.B.F."/>
            <person name="Corcolon B."/>
            <person name="Chong P.A."/>
            <person name="Kema G.H.J."/>
            <person name="Seidl M.F."/>
        </authorList>
    </citation>
    <scope>NUCLEOTIDE SEQUENCE [LARGE SCALE GENOMIC DNA]</scope>
    <source>
        <strain evidence="3 4">P124</strain>
    </source>
</reference>
<evidence type="ECO:0000313" key="3">
    <source>
        <dbReference type="EMBL" id="KAK4508116.1"/>
    </source>
</evidence>
<dbReference type="Pfam" id="PF20233">
    <property type="entry name" value="DUF6590"/>
    <property type="match status" value="1"/>
</dbReference>
<comment type="caution">
    <text evidence="3">The sequence shown here is derived from an EMBL/GenBank/DDBJ whole genome shotgun (WGS) entry which is preliminary data.</text>
</comment>
<evidence type="ECO:0000259" key="2">
    <source>
        <dbReference type="Pfam" id="PF20233"/>
    </source>
</evidence>
<feature type="domain" description="DUF6590" evidence="2">
    <location>
        <begin position="161"/>
        <end position="304"/>
    </location>
</feature>
<organism evidence="3 4">
    <name type="scientific">Zasmidium cellare</name>
    <name type="common">Wine cellar mold</name>
    <name type="synonym">Racodium cellare</name>
    <dbReference type="NCBI Taxonomy" id="395010"/>
    <lineage>
        <taxon>Eukaryota</taxon>
        <taxon>Fungi</taxon>
        <taxon>Dikarya</taxon>
        <taxon>Ascomycota</taxon>
        <taxon>Pezizomycotina</taxon>
        <taxon>Dothideomycetes</taxon>
        <taxon>Dothideomycetidae</taxon>
        <taxon>Mycosphaerellales</taxon>
        <taxon>Mycosphaerellaceae</taxon>
        <taxon>Zasmidium</taxon>
    </lineage>
</organism>
<evidence type="ECO:0000313" key="4">
    <source>
        <dbReference type="Proteomes" id="UP001305779"/>
    </source>
</evidence>